<dbReference type="Proteomes" id="UP000199013">
    <property type="component" value="Unassembled WGS sequence"/>
</dbReference>
<feature type="region of interest" description="Disordered" evidence="1">
    <location>
        <begin position="74"/>
        <end position="159"/>
    </location>
</feature>
<evidence type="ECO:0000259" key="2">
    <source>
        <dbReference type="Pfam" id="PF01476"/>
    </source>
</evidence>
<dbReference type="AlphaFoldDB" id="A0A1C3NW53"/>
<feature type="compositionally biased region" description="Low complexity" evidence="1">
    <location>
        <begin position="113"/>
        <end position="133"/>
    </location>
</feature>
<dbReference type="Gene3D" id="3.10.350.10">
    <property type="entry name" value="LysM domain"/>
    <property type="match status" value="1"/>
</dbReference>
<sequence length="224" mass="22779">MGFILGALAALPGIGGRAAATVARRILPRALRHIVEVALGITLAAGTAAPALAVSPTAVTGPATVTAAVSSTAWPDVDPYDPSPPSAIPAGTPGSPIRSSSPEPTGSPADVLATTPSPANPTNPASSPVRSVPAPTPVMSMSPGVQAPWPDPSPGSRVQDSSMVVVLRGDTLWTIAARHLGADATAEQIAQEWPRWWAANKHVIGSDPDRILPGQHLQPPHPRP</sequence>
<accession>A0A1C3NW53</accession>
<keyword evidence="4" id="KW-1185">Reference proteome</keyword>
<evidence type="ECO:0000313" key="3">
    <source>
        <dbReference type="EMBL" id="SBW20334.1"/>
    </source>
</evidence>
<protein>
    <recommendedName>
        <fullName evidence="2">LysM domain-containing protein</fullName>
    </recommendedName>
</protein>
<name>A0A1C3NW53_9ACTN</name>
<evidence type="ECO:0000313" key="4">
    <source>
        <dbReference type="Proteomes" id="UP000199013"/>
    </source>
</evidence>
<dbReference type="EMBL" id="FLUV01000693">
    <property type="protein sequence ID" value="SBW20334.1"/>
    <property type="molecule type" value="Genomic_DNA"/>
</dbReference>
<proteinExistence type="predicted"/>
<dbReference type="Pfam" id="PF01476">
    <property type="entry name" value="LysM"/>
    <property type="match status" value="1"/>
</dbReference>
<dbReference type="CDD" id="cd00118">
    <property type="entry name" value="LysM"/>
    <property type="match status" value="1"/>
</dbReference>
<feature type="domain" description="LysM" evidence="2">
    <location>
        <begin position="165"/>
        <end position="191"/>
    </location>
</feature>
<gene>
    <name evidence="3" type="ORF">FDG2_1661</name>
</gene>
<organism evidence="3 4">
    <name type="scientific">Candidatus Protofrankia californiensis</name>
    <dbReference type="NCBI Taxonomy" id="1839754"/>
    <lineage>
        <taxon>Bacteria</taxon>
        <taxon>Bacillati</taxon>
        <taxon>Actinomycetota</taxon>
        <taxon>Actinomycetes</taxon>
        <taxon>Frankiales</taxon>
        <taxon>Frankiaceae</taxon>
        <taxon>Protofrankia</taxon>
    </lineage>
</organism>
<reference evidence="4" key="1">
    <citation type="submission" date="2016-02" db="EMBL/GenBank/DDBJ databases">
        <authorList>
            <person name="Wibberg D."/>
        </authorList>
    </citation>
    <scope>NUCLEOTIDE SEQUENCE [LARGE SCALE GENOMIC DNA]</scope>
</reference>
<evidence type="ECO:0000256" key="1">
    <source>
        <dbReference type="SAM" id="MobiDB-lite"/>
    </source>
</evidence>
<dbReference type="InterPro" id="IPR036779">
    <property type="entry name" value="LysM_dom_sf"/>
</dbReference>
<dbReference type="InterPro" id="IPR018392">
    <property type="entry name" value="LysM"/>
</dbReference>